<evidence type="ECO:0000256" key="4">
    <source>
        <dbReference type="ARBA" id="ARBA00022808"/>
    </source>
</evidence>
<comment type="subcellular location">
    <subcellularLocation>
        <location evidence="7">Cytoplasm</location>
    </subcellularLocation>
</comment>
<comment type="similarity">
    <text evidence="7">Belongs to the metallo-dependent hydrolases superfamily. HutI family.</text>
</comment>
<evidence type="ECO:0000256" key="2">
    <source>
        <dbReference type="ARBA" id="ARBA00022723"/>
    </source>
</evidence>
<dbReference type="HAMAP" id="MF_00372">
    <property type="entry name" value="HutI"/>
    <property type="match status" value="1"/>
</dbReference>
<dbReference type="Gene3D" id="3.20.20.140">
    <property type="entry name" value="Metal-dependent hydrolases"/>
    <property type="match status" value="1"/>
</dbReference>
<feature type="binding site" evidence="7">
    <location>
        <position position="84"/>
    </location>
    <ligand>
        <name>Zn(2+)</name>
        <dbReference type="ChEBI" id="CHEBI:29105"/>
    </ligand>
</feature>
<reference evidence="9" key="1">
    <citation type="submission" date="2022-03" db="EMBL/GenBank/DDBJ databases">
        <title>Fererhizobium litorale gen. nov., sp. nov., isolated from sandy sediments of the Sea of Japan seashore.</title>
        <authorList>
            <person name="Romanenko L."/>
            <person name="Kurilenko V."/>
            <person name="Otstavnykh N."/>
            <person name="Svetashev V."/>
            <person name="Tekutyeva L."/>
            <person name="Isaeva M."/>
            <person name="Mikhailov V."/>
        </authorList>
    </citation>
    <scope>NUCLEOTIDE SEQUENCE</scope>
    <source>
        <strain evidence="9">KMM 9576</strain>
    </source>
</reference>
<dbReference type="GO" id="GO:0050480">
    <property type="term" value="F:imidazolonepropionase activity"/>
    <property type="evidence" value="ECO:0007669"/>
    <property type="project" value="UniProtKB-UniRule"/>
</dbReference>
<feature type="binding site" evidence="7">
    <location>
        <position position="327"/>
    </location>
    <ligand>
        <name>Fe(3+)</name>
        <dbReference type="ChEBI" id="CHEBI:29034"/>
    </ligand>
</feature>
<evidence type="ECO:0000256" key="7">
    <source>
        <dbReference type="HAMAP-Rule" id="MF_00372"/>
    </source>
</evidence>
<keyword evidence="4 7" id="KW-0369">Histidine metabolism</keyword>
<dbReference type="Pfam" id="PF01979">
    <property type="entry name" value="Amidohydro_1"/>
    <property type="match status" value="1"/>
</dbReference>
<evidence type="ECO:0000256" key="6">
    <source>
        <dbReference type="ARBA" id="ARBA00023004"/>
    </source>
</evidence>
<dbReference type="GO" id="GO:0008270">
    <property type="term" value="F:zinc ion binding"/>
    <property type="evidence" value="ECO:0007669"/>
    <property type="project" value="UniProtKB-UniRule"/>
</dbReference>
<dbReference type="InterPro" id="IPR011059">
    <property type="entry name" value="Metal-dep_hydrolase_composite"/>
</dbReference>
<keyword evidence="10" id="KW-1185">Reference proteome</keyword>
<gene>
    <name evidence="7 9" type="primary">hutI</name>
    <name evidence="9" type="ORF">MRS75_11695</name>
</gene>
<comment type="pathway">
    <text evidence="7">Amino-acid degradation; L-histidine degradation into L-glutamate; N-formimidoyl-L-glutamate from L-histidine: step 3/3.</text>
</comment>
<dbReference type="GO" id="GO:0005737">
    <property type="term" value="C:cytoplasm"/>
    <property type="evidence" value="ECO:0007669"/>
    <property type="project" value="UniProtKB-SubCell"/>
</dbReference>
<dbReference type="RefSeq" id="WP_311786309.1">
    <property type="nucleotide sequence ID" value="NZ_JALDYY010000004.1"/>
</dbReference>
<keyword evidence="2 7" id="KW-0479">Metal-binding</keyword>
<dbReference type="InterPro" id="IPR005920">
    <property type="entry name" value="HutI"/>
</dbReference>
<feature type="binding site" evidence="7">
    <location>
        <position position="332"/>
    </location>
    <ligand>
        <name>4-imidazolone-5-propanoate</name>
        <dbReference type="ChEBI" id="CHEBI:77893"/>
    </ligand>
</feature>
<dbReference type="PANTHER" id="PTHR42752">
    <property type="entry name" value="IMIDAZOLONEPROPIONASE"/>
    <property type="match status" value="1"/>
</dbReference>
<comment type="cofactor">
    <cofactor evidence="7">
        <name>Zn(2+)</name>
        <dbReference type="ChEBI" id="CHEBI:29105"/>
    </cofactor>
    <cofactor evidence="7">
        <name>Fe(3+)</name>
        <dbReference type="ChEBI" id="CHEBI:29034"/>
    </cofactor>
    <text evidence="7">Binds 1 zinc or iron ion per subunit.</text>
</comment>
<keyword evidence="6 7" id="KW-0408">Iron</keyword>
<feature type="binding site" evidence="7">
    <location>
        <position position="329"/>
    </location>
    <ligand>
        <name>N-formimidoyl-L-glutamate</name>
        <dbReference type="ChEBI" id="CHEBI:58928"/>
    </ligand>
</feature>
<dbReference type="GO" id="GO:0019556">
    <property type="term" value="P:L-histidine catabolic process to glutamate and formamide"/>
    <property type="evidence" value="ECO:0007669"/>
    <property type="project" value="UniProtKB-UniRule"/>
</dbReference>
<feature type="binding site" evidence="7">
    <location>
        <position position="327"/>
    </location>
    <ligand>
        <name>Zn(2+)</name>
        <dbReference type="ChEBI" id="CHEBI:29105"/>
    </ligand>
</feature>
<sequence>MSGNNFSERSAGKATLWRNARLATLDETHGGLGIVESGAIAANGGRIAYVGREADLPAEFAAAGETIDCEGRWITPALIDCHTHLVYGGNRAREFEMRLEGATYEEIARAGGGIVSSVKATNACTVDELVATALPRLDTLLAEGVSTIEIKSGYGLNIEAELRMLEAARRLATLRPVRIVTSYLAAHATPPEYKGRNGDYIAEVVLPGLDAAHEKGLVDAVDGFCEGIAFSPAEIARVFDHAKALGLPVKLHAEQLSDLGGARLAASYGALSADHLEYLDADGAKAMADAGTVAVLLPGAFYTLREKQLPPVKALREAGTRIAIATDSNPGTSPLTSLLLTMNMSATLFGLTVEECIAGATREAARALGLIGDTGTLEAGKSADLALWDIDSPAELVYRIGFNPLHARVFKGERT</sequence>
<dbReference type="InterPro" id="IPR006680">
    <property type="entry name" value="Amidohydro-rel"/>
</dbReference>
<dbReference type="SUPFAM" id="SSF51338">
    <property type="entry name" value="Composite domain of metallo-dependent hydrolases"/>
    <property type="match status" value="1"/>
</dbReference>
<feature type="binding site" evidence="7">
    <location>
        <position position="154"/>
    </location>
    <ligand>
        <name>N-formimidoyl-L-glutamate</name>
        <dbReference type="ChEBI" id="CHEBI:58928"/>
    </ligand>
</feature>
<keyword evidence="7" id="KW-0963">Cytoplasm</keyword>
<feature type="binding site" evidence="7">
    <location>
        <position position="82"/>
    </location>
    <ligand>
        <name>Zn(2+)</name>
        <dbReference type="ChEBI" id="CHEBI:29105"/>
    </ligand>
</feature>
<evidence type="ECO:0000259" key="8">
    <source>
        <dbReference type="Pfam" id="PF01979"/>
    </source>
</evidence>
<proteinExistence type="inferred from homology"/>
<feature type="domain" description="Amidohydrolase-related" evidence="8">
    <location>
        <begin position="73"/>
        <end position="394"/>
    </location>
</feature>
<feature type="binding site" evidence="7">
    <location>
        <position position="252"/>
    </location>
    <ligand>
        <name>Fe(3+)</name>
        <dbReference type="ChEBI" id="CHEBI:29034"/>
    </ligand>
</feature>
<dbReference type="GO" id="GO:0005506">
    <property type="term" value="F:iron ion binding"/>
    <property type="evidence" value="ECO:0007669"/>
    <property type="project" value="UniProtKB-UniRule"/>
</dbReference>
<protein>
    <recommendedName>
        <fullName evidence="1 7">Imidazolonepropionase</fullName>
        <ecNumber evidence="1 7">3.5.2.7</ecNumber>
    </recommendedName>
    <alternativeName>
        <fullName evidence="7">Imidazolone-5-propionate hydrolase</fullName>
    </alternativeName>
</protein>
<feature type="binding site" evidence="7">
    <location>
        <position position="187"/>
    </location>
    <ligand>
        <name>4-imidazolone-5-propanoate</name>
        <dbReference type="ChEBI" id="CHEBI:77893"/>
    </ligand>
</feature>
<name>A0AAE3U2I3_9HYPH</name>
<dbReference type="EC" id="3.5.2.7" evidence="1 7"/>
<dbReference type="CDD" id="cd01296">
    <property type="entry name" value="Imidazolone-5PH"/>
    <property type="match status" value="1"/>
</dbReference>
<dbReference type="Gene3D" id="2.30.40.10">
    <property type="entry name" value="Urease, subunit C, domain 1"/>
    <property type="match status" value="1"/>
</dbReference>
<evidence type="ECO:0000256" key="5">
    <source>
        <dbReference type="ARBA" id="ARBA00022833"/>
    </source>
</evidence>
<keyword evidence="3 7" id="KW-0378">Hydrolase</keyword>
<evidence type="ECO:0000256" key="1">
    <source>
        <dbReference type="ARBA" id="ARBA00012864"/>
    </source>
</evidence>
<feature type="binding site" evidence="7">
    <location>
        <position position="255"/>
    </location>
    <ligand>
        <name>4-imidazolone-5-propanoate</name>
        <dbReference type="ChEBI" id="CHEBI:77893"/>
    </ligand>
</feature>
<evidence type="ECO:0000313" key="9">
    <source>
        <dbReference type="EMBL" id="MDI7922752.1"/>
    </source>
</evidence>
<dbReference type="PANTHER" id="PTHR42752:SF1">
    <property type="entry name" value="IMIDAZOLONEPROPIONASE-RELATED"/>
    <property type="match status" value="1"/>
</dbReference>
<dbReference type="Proteomes" id="UP001161580">
    <property type="component" value="Unassembled WGS sequence"/>
</dbReference>
<comment type="function">
    <text evidence="7">Catalyzes the hydrolytic cleavage of the carbon-nitrogen bond in imidazolone-5-propanoate to yield N-formimidoyl-L-glutamate. It is the third step in the universal histidine degradation pathway.</text>
</comment>
<dbReference type="InterPro" id="IPR032466">
    <property type="entry name" value="Metal_Hydrolase"/>
</dbReference>
<keyword evidence="5 7" id="KW-0862">Zinc</keyword>
<feature type="binding site" evidence="7">
    <location>
        <position position="331"/>
    </location>
    <ligand>
        <name>N-formimidoyl-L-glutamate</name>
        <dbReference type="ChEBI" id="CHEBI:58928"/>
    </ligand>
</feature>
<feature type="binding site" evidence="7">
    <location>
        <position position="84"/>
    </location>
    <ligand>
        <name>Fe(3+)</name>
        <dbReference type="ChEBI" id="CHEBI:29034"/>
    </ligand>
</feature>
<feature type="binding site" evidence="7">
    <location>
        <position position="154"/>
    </location>
    <ligand>
        <name>4-imidazolone-5-propanoate</name>
        <dbReference type="ChEBI" id="CHEBI:77893"/>
    </ligand>
</feature>
<feature type="binding site" evidence="7">
    <location>
        <position position="252"/>
    </location>
    <ligand>
        <name>Zn(2+)</name>
        <dbReference type="ChEBI" id="CHEBI:29105"/>
    </ligand>
</feature>
<accession>A0AAE3U2I3</accession>
<evidence type="ECO:0000256" key="3">
    <source>
        <dbReference type="ARBA" id="ARBA00022801"/>
    </source>
</evidence>
<feature type="binding site" evidence="7">
    <location>
        <position position="91"/>
    </location>
    <ligand>
        <name>4-imidazolone-5-propanoate</name>
        <dbReference type="ChEBI" id="CHEBI:77893"/>
    </ligand>
</feature>
<evidence type="ECO:0000313" key="10">
    <source>
        <dbReference type="Proteomes" id="UP001161580"/>
    </source>
</evidence>
<comment type="caution">
    <text evidence="9">The sequence shown here is derived from an EMBL/GenBank/DDBJ whole genome shotgun (WGS) entry which is preliminary data.</text>
</comment>
<comment type="catalytic activity">
    <reaction evidence="7">
        <text>4-imidazolone-5-propanoate + H2O = N-formimidoyl-L-glutamate</text>
        <dbReference type="Rhea" id="RHEA:23660"/>
        <dbReference type="ChEBI" id="CHEBI:15377"/>
        <dbReference type="ChEBI" id="CHEBI:58928"/>
        <dbReference type="ChEBI" id="CHEBI:77893"/>
        <dbReference type="EC" id="3.5.2.7"/>
    </reaction>
</comment>
<dbReference type="NCBIfam" id="TIGR01224">
    <property type="entry name" value="hutI"/>
    <property type="match status" value="1"/>
</dbReference>
<dbReference type="FunFam" id="3.20.20.140:FF:000007">
    <property type="entry name" value="Imidazolonepropionase"/>
    <property type="match status" value="1"/>
</dbReference>
<feature type="binding site" evidence="7">
    <location>
        <position position="82"/>
    </location>
    <ligand>
        <name>Fe(3+)</name>
        <dbReference type="ChEBI" id="CHEBI:29034"/>
    </ligand>
</feature>
<dbReference type="EMBL" id="JALDYZ010000005">
    <property type="protein sequence ID" value="MDI7922752.1"/>
    <property type="molecule type" value="Genomic_DNA"/>
</dbReference>
<dbReference type="SUPFAM" id="SSF51556">
    <property type="entry name" value="Metallo-dependent hydrolases"/>
    <property type="match status" value="1"/>
</dbReference>
<organism evidence="9 10">
    <name type="scientific">Ferirhizobium litorale</name>
    <dbReference type="NCBI Taxonomy" id="2927786"/>
    <lineage>
        <taxon>Bacteria</taxon>
        <taxon>Pseudomonadati</taxon>
        <taxon>Pseudomonadota</taxon>
        <taxon>Alphaproteobacteria</taxon>
        <taxon>Hyphomicrobiales</taxon>
        <taxon>Rhizobiaceae</taxon>
        <taxon>Ferirhizobium</taxon>
    </lineage>
</organism>
<dbReference type="AlphaFoldDB" id="A0AAE3U2I3"/>